<evidence type="ECO:0000256" key="1">
    <source>
        <dbReference type="SAM" id="MobiDB-lite"/>
    </source>
</evidence>
<dbReference type="RefSeq" id="WP_255913217.1">
    <property type="nucleotide sequence ID" value="NZ_JANFQO010000005.1"/>
</dbReference>
<keyword evidence="3" id="KW-1185">Reference proteome</keyword>
<organism evidence="2 3">
    <name type="scientific">Tahibacter harae</name>
    <dbReference type="NCBI Taxonomy" id="2963937"/>
    <lineage>
        <taxon>Bacteria</taxon>
        <taxon>Pseudomonadati</taxon>
        <taxon>Pseudomonadota</taxon>
        <taxon>Gammaproteobacteria</taxon>
        <taxon>Lysobacterales</taxon>
        <taxon>Rhodanobacteraceae</taxon>
        <taxon>Tahibacter</taxon>
    </lineage>
</organism>
<comment type="caution">
    <text evidence="2">The sequence shown here is derived from an EMBL/GenBank/DDBJ whole genome shotgun (WGS) entry which is preliminary data.</text>
</comment>
<dbReference type="Proteomes" id="UP001165498">
    <property type="component" value="Unassembled WGS sequence"/>
</dbReference>
<dbReference type="EMBL" id="JANFQO010000005">
    <property type="protein sequence ID" value="MCQ4164472.1"/>
    <property type="molecule type" value="Genomic_DNA"/>
</dbReference>
<gene>
    <name evidence="2" type="ORF">NM961_07090</name>
</gene>
<name>A0ABT1QQC3_9GAMM</name>
<evidence type="ECO:0000313" key="2">
    <source>
        <dbReference type="EMBL" id="MCQ4164472.1"/>
    </source>
</evidence>
<reference evidence="2" key="1">
    <citation type="submission" date="2022-07" db="EMBL/GenBank/DDBJ databases">
        <title>Tahibacter sp., a new gammaproteobacterium isolated from the silt sample collected at pig farm.</title>
        <authorList>
            <person name="Chen H."/>
        </authorList>
    </citation>
    <scope>NUCLEOTIDE SEQUENCE</scope>
    <source>
        <strain evidence="2">P2K</strain>
    </source>
</reference>
<evidence type="ECO:0000313" key="3">
    <source>
        <dbReference type="Proteomes" id="UP001165498"/>
    </source>
</evidence>
<sequence>MVLIFDPTVHYHRPVTPGDPTPQPPGQPTPQPTPSPQPLPPAEPPPVRARAADVFAGFLRLSCGA</sequence>
<accession>A0ABT1QQC3</accession>
<protein>
    <submittedName>
        <fullName evidence="2">Uncharacterized protein</fullName>
    </submittedName>
</protein>
<proteinExistence type="predicted"/>
<feature type="region of interest" description="Disordered" evidence="1">
    <location>
        <begin position="1"/>
        <end position="47"/>
    </location>
</feature>
<feature type="compositionally biased region" description="Pro residues" evidence="1">
    <location>
        <begin position="17"/>
        <end position="47"/>
    </location>
</feature>